<evidence type="ECO:0000313" key="1">
    <source>
        <dbReference type="EMBL" id="KAG8015166.1"/>
    </source>
</evidence>
<name>A0ACB7FLZ0_NIBAL</name>
<dbReference type="Proteomes" id="UP000805704">
    <property type="component" value="Chromosome 1"/>
</dbReference>
<accession>A0ACB7FLZ0</accession>
<organism evidence="1 2">
    <name type="scientific">Nibea albiflora</name>
    <name type="common">Yellow drum</name>
    <name type="synonym">Corvina albiflora</name>
    <dbReference type="NCBI Taxonomy" id="240163"/>
    <lineage>
        <taxon>Eukaryota</taxon>
        <taxon>Metazoa</taxon>
        <taxon>Chordata</taxon>
        <taxon>Craniata</taxon>
        <taxon>Vertebrata</taxon>
        <taxon>Euteleostomi</taxon>
        <taxon>Actinopterygii</taxon>
        <taxon>Neopterygii</taxon>
        <taxon>Teleostei</taxon>
        <taxon>Neoteleostei</taxon>
        <taxon>Acanthomorphata</taxon>
        <taxon>Eupercaria</taxon>
        <taxon>Sciaenidae</taxon>
        <taxon>Nibea</taxon>
    </lineage>
</organism>
<keyword evidence="2" id="KW-1185">Reference proteome</keyword>
<gene>
    <name evidence="1" type="primary">NOTUM1A</name>
    <name evidence="1" type="ORF">GBF38_022482</name>
</gene>
<dbReference type="EMBL" id="CM024789">
    <property type="protein sequence ID" value="KAG8015166.1"/>
    <property type="molecule type" value="Genomic_DNA"/>
</dbReference>
<comment type="caution">
    <text evidence="1">The sequence shown here is derived from an EMBL/GenBank/DDBJ whole genome shotgun (WGS) entry which is preliminary data.</text>
</comment>
<protein>
    <submittedName>
        <fullName evidence="1">Palmitoleoyl-protein carboxylesterase notum1a</fullName>
    </submittedName>
</protein>
<proteinExistence type="predicted"/>
<evidence type="ECO:0000313" key="2">
    <source>
        <dbReference type="Proteomes" id="UP000805704"/>
    </source>
</evidence>
<sequence length="463" mass="52092">MQCRGVVRSSAGLSAVRSCLLLLFIHMSAPAEAKRVPGGRAQTRRVQQQQQQQQLQLQTPANRERVDGAESFPLDFTAVEGNMDNFMVQIKNLAQSLYPCSAQKLDQDMKLQFLKNASVTCNDGSPAGYYIKESKGSKRWLLFLEGGWYCFNRQTCDSRYETMRRLMSSTKWPQTRTGTGILSPQPEENPHWWNANMVFIPYCSSDGWSGATPKTDHSDYAFMGSLIIKEVVNELLTKDGHLFALLPVTSAGGTGVLLNVDQVAEQLESQGHRGVQVRGLADSGWFLDNKQYKFSECLDTLSCAPTEAIKRGIRYWGSLVPESCRQAHVGEEWNCFFGYKLYPTLKSPVFVVQWLFDEAQLTADNIHLTGQPVHEGHYWMDIQVKGTSLPRALHCWDRSLQDSNKSNSSNNHQKHKTPPTRGCPLRFDRQLPVASLQPVMPDHSRPADRTGDERDPVPEAHGL</sequence>
<reference evidence="1" key="1">
    <citation type="submission" date="2020-04" db="EMBL/GenBank/DDBJ databases">
        <title>A chromosome-scale assembly and high-density genetic map of the yellow drum (Nibea albiflora) genome.</title>
        <authorList>
            <person name="Xu D."/>
            <person name="Zhang W."/>
            <person name="Chen R."/>
            <person name="Tan P."/>
            <person name="Wang L."/>
            <person name="Song H."/>
            <person name="Tian L."/>
            <person name="Zhu Q."/>
            <person name="Wang B."/>
        </authorList>
    </citation>
    <scope>NUCLEOTIDE SEQUENCE</scope>
    <source>
        <strain evidence="1">ZJHYS-2018</strain>
    </source>
</reference>